<sequence length="178" mass="20748">MALKSTIYKADCQISDMDRGYYQTHNLTIALHPSETEERMMARLLAFVINAEERLQFTKGLSTDDEPELWQKSLTDDIELWIDVGMPDDKRIRKASNRADKVIIYTYGGRNSVWWNQIQHKLERFKNLTVINLPKEATDQLAPMVKRTMQLQISIQDGQIWVSDDQNTATIMPETWLN</sequence>
<name>A0A2S6H3X7_9GAMM</name>
<comment type="caution">
    <text evidence="1">The sequence shown here is derived from an EMBL/GenBank/DDBJ whole genome shotgun (WGS) entry which is preliminary data.</text>
</comment>
<dbReference type="Pfam" id="PF07152">
    <property type="entry name" value="YaeQ"/>
    <property type="match status" value="1"/>
</dbReference>
<accession>A0A2S6H3X7</accession>
<reference evidence="1 2" key="1">
    <citation type="submission" date="2018-02" db="EMBL/GenBank/DDBJ databases">
        <title>Subsurface microbial communities from deep shales in Ohio and West Virginia, USA.</title>
        <authorList>
            <person name="Wrighton K."/>
        </authorList>
    </citation>
    <scope>NUCLEOTIDE SEQUENCE [LARGE SCALE GENOMIC DNA]</scope>
    <source>
        <strain evidence="1 2">OWC-G53F</strain>
    </source>
</reference>
<dbReference type="Gene3D" id="3.10.640.10">
    <property type="entry name" value="Restriction endonuclease-like alpha-beta roll domain"/>
    <property type="match status" value="1"/>
</dbReference>
<dbReference type="PIRSF" id="PIRSF011484">
    <property type="entry name" value="YaeQ"/>
    <property type="match status" value="1"/>
</dbReference>
<proteinExistence type="predicted"/>
<dbReference type="PANTHER" id="PTHR38784">
    <property type="entry name" value="SUCROSE PHOSPHORYLASE"/>
    <property type="match status" value="1"/>
</dbReference>
<dbReference type="Proteomes" id="UP000238071">
    <property type="component" value="Unassembled WGS sequence"/>
</dbReference>
<dbReference type="SUPFAM" id="SSF52980">
    <property type="entry name" value="Restriction endonuclease-like"/>
    <property type="match status" value="1"/>
</dbReference>
<dbReference type="OrthoDB" id="5293309at2"/>
<dbReference type="InterPro" id="IPR009822">
    <property type="entry name" value="YaeQ"/>
</dbReference>
<dbReference type="PANTHER" id="PTHR38784:SF1">
    <property type="entry name" value="SUCROSE PHOSPHORYLASE"/>
    <property type="match status" value="1"/>
</dbReference>
<protein>
    <submittedName>
        <fullName evidence="1">Uncharacterized protein YaeQ</fullName>
    </submittedName>
</protein>
<keyword evidence="2" id="KW-1185">Reference proteome</keyword>
<evidence type="ECO:0000313" key="1">
    <source>
        <dbReference type="EMBL" id="PPK72147.1"/>
    </source>
</evidence>
<gene>
    <name evidence="1" type="ORF">B0F88_105259</name>
</gene>
<dbReference type="AlphaFoldDB" id="A0A2S6H3X7"/>
<dbReference type="InterPro" id="IPR038590">
    <property type="entry name" value="YaeQ_sf"/>
</dbReference>
<dbReference type="RefSeq" id="WP_104423512.1">
    <property type="nucleotide sequence ID" value="NZ_PTIY01000005.1"/>
</dbReference>
<dbReference type="InterPro" id="IPR011335">
    <property type="entry name" value="Restrct_endonuc-II-like"/>
</dbReference>
<dbReference type="EMBL" id="PTIY01000005">
    <property type="protein sequence ID" value="PPK72147.1"/>
    <property type="molecule type" value="Genomic_DNA"/>
</dbReference>
<organism evidence="1 2">
    <name type="scientific">Methylobacter tundripaludum</name>
    <dbReference type="NCBI Taxonomy" id="173365"/>
    <lineage>
        <taxon>Bacteria</taxon>
        <taxon>Pseudomonadati</taxon>
        <taxon>Pseudomonadota</taxon>
        <taxon>Gammaproteobacteria</taxon>
        <taxon>Methylococcales</taxon>
        <taxon>Methylococcaceae</taxon>
        <taxon>Methylobacter</taxon>
    </lineage>
</organism>
<evidence type="ECO:0000313" key="2">
    <source>
        <dbReference type="Proteomes" id="UP000238071"/>
    </source>
</evidence>
<dbReference type="SMART" id="SM01322">
    <property type="entry name" value="YaeQ"/>
    <property type="match status" value="1"/>
</dbReference>
<dbReference type="CDD" id="cd22368">
    <property type="entry name" value="YaeQ-like"/>
    <property type="match status" value="1"/>
</dbReference>